<dbReference type="Proteomes" id="UP001295444">
    <property type="component" value="Chromosome 02"/>
</dbReference>
<proteinExistence type="predicted"/>
<evidence type="ECO:0000313" key="2">
    <source>
        <dbReference type="Proteomes" id="UP001295444"/>
    </source>
</evidence>
<protein>
    <submittedName>
        <fullName evidence="1">Uncharacterized protein</fullName>
    </submittedName>
</protein>
<dbReference type="AlphaFoldDB" id="A0AAD1RHD3"/>
<evidence type="ECO:0000313" key="1">
    <source>
        <dbReference type="EMBL" id="CAH2253873.1"/>
    </source>
</evidence>
<reference evidence="1" key="1">
    <citation type="submission" date="2022-03" db="EMBL/GenBank/DDBJ databases">
        <authorList>
            <person name="Alioto T."/>
            <person name="Alioto T."/>
            <person name="Gomez Garrido J."/>
        </authorList>
    </citation>
    <scope>NUCLEOTIDE SEQUENCE</scope>
</reference>
<dbReference type="EMBL" id="OW240913">
    <property type="protein sequence ID" value="CAH2253873.1"/>
    <property type="molecule type" value="Genomic_DNA"/>
</dbReference>
<keyword evidence="2" id="KW-1185">Reference proteome</keyword>
<sequence length="135" mass="15632">MQTPVLKPTVLAEGDTQTQATKQDIHNLLQHIEKFLVANLEMVKFDIYVMTTRLQAHEEDIIHLRQELSTTRESLQQVPDYILNYLYPGGGLMGKHYNMRHTELHQHTDELPQTPHHFSFAIYTGKKKCSMGFIA</sequence>
<accession>A0AAD1RHD3</accession>
<gene>
    <name evidence="1" type="ORF">PECUL_23A021432</name>
</gene>
<name>A0AAD1RHD3_PELCU</name>
<organism evidence="1 2">
    <name type="scientific">Pelobates cultripes</name>
    <name type="common">Western spadefoot toad</name>
    <dbReference type="NCBI Taxonomy" id="61616"/>
    <lineage>
        <taxon>Eukaryota</taxon>
        <taxon>Metazoa</taxon>
        <taxon>Chordata</taxon>
        <taxon>Craniata</taxon>
        <taxon>Vertebrata</taxon>
        <taxon>Euteleostomi</taxon>
        <taxon>Amphibia</taxon>
        <taxon>Batrachia</taxon>
        <taxon>Anura</taxon>
        <taxon>Pelobatoidea</taxon>
        <taxon>Pelobatidae</taxon>
        <taxon>Pelobates</taxon>
    </lineage>
</organism>